<evidence type="ECO:0000313" key="3">
    <source>
        <dbReference type="EMBL" id="HGQ18212.1"/>
    </source>
</evidence>
<feature type="transmembrane region" description="Helical" evidence="1">
    <location>
        <begin position="105"/>
        <end position="124"/>
    </location>
</feature>
<feature type="transmembrane region" description="Helical" evidence="1">
    <location>
        <begin position="548"/>
        <end position="569"/>
    </location>
</feature>
<dbReference type="EMBL" id="DTBZ01000082">
    <property type="protein sequence ID" value="HGQ18212.1"/>
    <property type="molecule type" value="Genomic_DNA"/>
</dbReference>
<feature type="transmembrane region" description="Helical" evidence="1">
    <location>
        <begin position="20"/>
        <end position="41"/>
    </location>
</feature>
<feature type="transmembrane region" description="Helical" evidence="1">
    <location>
        <begin position="47"/>
        <end position="70"/>
    </location>
</feature>
<feature type="transmembrane region" description="Helical" evidence="1">
    <location>
        <begin position="82"/>
        <end position="99"/>
    </location>
</feature>
<name>A0A7J3JQA4_9CREN</name>
<keyword evidence="1" id="KW-1133">Transmembrane helix</keyword>
<comment type="caution">
    <text evidence="3">The sequence shown here is derived from an EMBL/GenBank/DDBJ whole genome shotgun (WGS) entry which is preliminary data.</text>
</comment>
<protein>
    <submittedName>
        <fullName evidence="3">DUF2070 family protein</fullName>
    </submittedName>
</protein>
<evidence type="ECO:0000256" key="1">
    <source>
        <dbReference type="SAM" id="Phobius"/>
    </source>
</evidence>
<feature type="domain" description="DUF2070" evidence="2">
    <location>
        <begin position="29"/>
        <end position="556"/>
    </location>
</feature>
<keyword evidence="1" id="KW-0472">Membrane</keyword>
<feature type="transmembrane region" description="Helical" evidence="1">
    <location>
        <begin position="155"/>
        <end position="174"/>
    </location>
</feature>
<sequence>MFDSVALKYYRLLRIPSKMARYVSLIYPLYLLLIVLIDLIPCIIKNYYSTVVSITIVIHVLCFSLMPLVVKSLVPYMKRRQILNMIIFSTAPGILMEFLGSFVSIYGMLYTVLPLFGLLILRGLTNSKRKVVAMFSIPILLEILFIIFVDRFDTINTSIRISMLIFVSLSSIYLNNVLSSYRKGVNLFELSSAWAKYILTGIDDDIEFQIGKLSEKKNVKVYSIFFNRKNDSIALIVPGVHFGPFRTLGSTLLPHYLDEILNSKGIKSLVLHGAGSHELDIINKNEAGKLSKDIADKIVDHLNADNKYEIVYEPFRIYDELYEAFVFQTNYLVFIALSSPIVGGDDIPYEVQKYAEEIATVYGFKDAVIIDCHNIEGLRETDPKKFYSIIMASISIRKKACSSFRTGYGESTVYGNIKGLCINKVKVLTMECDNMKYSLIYLYGNNAKIGVRDSLRRIAISNGIRDAEVITLDDHSCAGTAFDSPYYSVEANENVVRAVERALKSSINDLSDTSVSLLVYNTGVNVVGFKIFELLELVKQIGGFVIRYLKLILAAIHIVFLIITLLLHLL</sequence>
<dbReference type="AlphaFoldDB" id="A0A7J3JQA4"/>
<dbReference type="Pfam" id="PF09843">
    <property type="entry name" value="DUF2070"/>
    <property type="match status" value="1"/>
</dbReference>
<gene>
    <name evidence="3" type="ORF">ENU30_04470</name>
</gene>
<feature type="transmembrane region" description="Helical" evidence="1">
    <location>
        <begin position="131"/>
        <end position="149"/>
    </location>
</feature>
<accession>A0A7J3JQA4</accession>
<organism evidence="3">
    <name type="scientific">Ignisphaera aggregans</name>
    <dbReference type="NCBI Taxonomy" id="334771"/>
    <lineage>
        <taxon>Archaea</taxon>
        <taxon>Thermoproteota</taxon>
        <taxon>Thermoprotei</taxon>
        <taxon>Desulfurococcales</taxon>
        <taxon>Desulfurococcaceae</taxon>
        <taxon>Ignisphaera</taxon>
    </lineage>
</organism>
<evidence type="ECO:0000259" key="2">
    <source>
        <dbReference type="Pfam" id="PF09843"/>
    </source>
</evidence>
<reference evidence="3" key="1">
    <citation type="journal article" date="2020" name="mSystems">
        <title>Genome- and Community-Level Interaction Insights into Carbon Utilization and Element Cycling Functions of Hydrothermarchaeota in Hydrothermal Sediment.</title>
        <authorList>
            <person name="Zhou Z."/>
            <person name="Liu Y."/>
            <person name="Xu W."/>
            <person name="Pan J."/>
            <person name="Luo Z.H."/>
            <person name="Li M."/>
        </authorList>
    </citation>
    <scope>NUCLEOTIDE SEQUENCE [LARGE SCALE GENOMIC DNA]</scope>
    <source>
        <strain evidence="3">SpSt-657</strain>
    </source>
</reference>
<dbReference type="InterPro" id="IPR019204">
    <property type="entry name" value="DUF2070_membrane"/>
</dbReference>
<proteinExistence type="predicted"/>
<keyword evidence="1" id="KW-0812">Transmembrane</keyword>